<evidence type="ECO:0000313" key="9">
    <source>
        <dbReference type="EMBL" id="KAK5698084.1"/>
    </source>
</evidence>
<dbReference type="InterPro" id="IPR041195">
    <property type="entry name" value="Rnh202_N"/>
</dbReference>
<dbReference type="Proteomes" id="UP001310594">
    <property type="component" value="Unassembled WGS sequence"/>
</dbReference>
<feature type="compositionally biased region" description="Polar residues" evidence="6">
    <location>
        <begin position="9"/>
        <end position="19"/>
    </location>
</feature>
<proteinExistence type="predicted"/>
<comment type="subcellular location">
    <subcellularLocation>
        <location evidence="1">Nucleus</location>
    </subcellularLocation>
</comment>
<dbReference type="InterPro" id="IPR040456">
    <property type="entry name" value="RNase_H2_suB"/>
</dbReference>
<comment type="function">
    <text evidence="4">Non catalytic subunit of RNase H2, an endonuclease that specifically degrades the RNA of RNA:DNA hybrids. Participates in DNA replication, possibly by mediating the removal of lagging-strand Okazaki fragment RNA primers during DNA replication. Mediates the excision of single ribonucleotides from DNA:RNA duplexes.</text>
</comment>
<dbReference type="Gene3D" id="1.10.20.120">
    <property type="match status" value="1"/>
</dbReference>
<dbReference type="CDD" id="cd09270">
    <property type="entry name" value="RNase_H2-B"/>
    <property type="match status" value="1"/>
</dbReference>
<name>A0AAN8A0F4_9PEZI</name>
<feature type="domain" description="Rnh202 triple barrel" evidence="8">
    <location>
        <begin position="37"/>
        <end position="114"/>
    </location>
</feature>
<feature type="region of interest" description="Disordered" evidence="6">
    <location>
        <begin position="1"/>
        <end position="34"/>
    </location>
</feature>
<evidence type="ECO:0000256" key="1">
    <source>
        <dbReference type="ARBA" id="ARBA00004123"/>
    </source>
</evidence>
<evidence type="ECO:0000256" key="2">
    <source>
        <dbReference type="ARBA" id="ARBA00019062"/>
    </source>
</evidence>
<dbReference type="GO" id="GO:0006401">
    <property type="term" value="P:RNA catabolic process"/>
    <property type="evidence" value="ECO:0007669"/>
    <property type="project" value="TreeGrafter"/>
</dbReference>
<dbReference type="InterPro" id="IPR019024">
    <property type="entry name" value="RNase_H2_suB_wHTH"/>
</dbReference>
<feature type="compositionally biased region" description="Basic and acidic residues" evidence="6">
    <location>
        <begin position="339"/>
        <end position="357"/>
    </location>
</feature>
<dbReference type="PANTHER" id="PTHR13383:SF11">
    <property type="entry name" value="RIBONUCLEASE H2 SUBUNIT B"/>
    <property type="match status" value="1"/>
</dbReference>
<dbReference type="Pfam" id="PF09468">
    <property type="entry name" value="RNase_H2-Ydr279"/>
    <property type="match status" value="1"/>
</dbReference>
<evidence type="ECO:0000256" key="3">
    <source>
        <dbReference type="ARBA" id="ARBA00023242"/>
    </source>
</evidence>
<reference evidence="9" key="1">
    <citation type="submission" date="2023-08" db="EMBL/GenBank/DDBJ databases">
        <title>Black Yeasts Isolated from many extreme environments.</title>
        <authorList>
            <person name="Coleine C."/>
            <person name="Stajich J.E."/>
            <person name="Selbmann L."/>
        </authorList>
    </citation>
    <scope>NUCLEOTIDE SEQUENCE</scope>
    <source>
        <strain evidence="9">CCFEE 5810</strain>
    </source>
</reference>
<dbReference type="Pfam" id="PF17745">
    <property type="entry name" value="Ydr279_N"/>
    <property type="match status" value="1"/>
</dbReference>
<dbReference type="PANTHER" id="PTHR13383">
    <property type="entry name" value="RIBONUCLEASE H2 SUBUNIT B"/>
    <property type="match status" value="1"/>
</dbReference>
<feature type="region of interest" description="Disordered" evidence="6">
    <location>
        <begin position="330"/>
        <end position="369"/>
    </location>
</feature>
<protein>
    <recommendedName>
        <fullName evidence="2">Ribonuclease H2 subunit B</fullName>
    </recommendedName>
    <alternativeName>
        <fullName evidence="5">Ribonuclease HI subunit B</fullName>
    </alternativeName>
</protein>
<organism evidence="9 10">
    <name type="scientific">Elasticomyces elasticus</name>
    <dbReference type="NCBI Taxonomy" id="574655"/>
    <lineage>
        <taxon>Eukaryota</taxon>
        <taxon>Fungi</taxon>
        <taxon>Dikarya</taxon>
        <taxon>Ascomycota</taxon>
        <taxon>Pezizomycotina</taxon>
        <taxon>Dothideomycetes</taxon>
        <taxon>Dothideomycetidae</taxon>
        <taxon>Mycosphaerellales</taxon>
        <taxon>Teratosphaeriaceae</taxon>
        <taxon>Elasticomyces</taxon>
    </lineage>
</organism>
<comment type="caution">
    <text evidence="9">The sequence shown here is derived from an EMBL/GenBank/DDBJ whole genome shotgun (WGS) entry which is preliminary data.</text>
</comment>
<dbReference type="AlphaFoldDB" id="A0AAN8A0F4"/>
<evidence type="ECO:0000256" key="4">
    <source>
        <dbReference type="ARBA" id="ARBA00024778"/>
    </source>
</evidence>
<evidence type="ECO:0000256" key="6">
    <source>
        <dbReference type="SAM" id="MobiDB-lite"/>
    </source>
</evidence>
<dbReference type="GO" id="GO:0005654">
    <property type="term" value="C:nucleoplasm"/>
    <property type="evidence" value="ECO:0007669"/>
    <property type="project" value="TreeGrafter"/>
</dbReference>
<gene>
    <name evidence="9" type="ORF">LTR97_007044</name>
</gene>
<evidence type="ECO:0000256" key="5">
    <source>
        <dbReference type="ARBA" id="ARBA00033464"/>
    </source>
</evidence>
<dbReference type="EMBL" id="JAVRQU010000010">
    <property type="protein sequence ID" value="KAK5698084.1"/>
    <property type="molecule type" value="Genomic_DNA"/>
</dbReference>
<evidence type="ECO:0000313" key="10">
    <source>
        <dbReference type="Proteomes" id="UP001310594"/>
    </source>
</evidence>
<evidence type="ECO:0000259" key="7">
    <source>
        <dbReference type="Pfam" id="PF09468"/>
    </source>
</evidence>
<dbReference type="GO" id="GO:0032299">
    <property type="term" value="C:ribonuclease H2 complex"/>
    <property type="evidence" value="ECO:0007669"/>
    <property type="project" value="InterPro"/>
</dbReference>
<feature type="domain" description="Ribonuclease H2 subunit B wHTH" evidence="7">
    <location>
        <begin position="140"/>
        <end position="289"/>
    </location>
</feature>
<sequence>MKTRAKKPASTSKPAPTSTDSKHVLPPSSPNPPHLFILPRNAGPEARILSLPHPVTSKSTRFFVDPEKGVYEFTRVAAPKKTCRSVLLAAEEALDDGEGYVLKEAEMFVATAIDGVLVLLPAFCTGEEWGTFYDRLFSSEDHEEDGEGGGRYAHLRSVFQASDAGKALEKKMETAMRAVCDVIEMGDETSLKLNTSKLAHLLYAKAQRMVSKGLPPSISEHFVRLPLEAPELSVKREDSTLSIVDEESPTTTTITASAEPEELKHLLRLRTALAYLCSNYIPASLVPQLQSHFNALVDFAPLDVRLAEIAKLKAEAVALRSLGDNISRKRRGEMDDEDSMQRAETKKRKKEEEDMKKKNVSAGVKRLGKVDTKGMKKMSSFFTKKS</sequence>
<accession>A0AAN8A0F4</accession>
<keyword evidence="3" id="KW-0539">Nucleus</keyword>
<evidence type="ECO:0000259" key="8">
    <source>
        <dbReference type="Pfam" id="PF17745"/>
    </source>
</evidence>